<proteinExistence type="predicted"/>
<reference evidence="1" key="1">
    <citation type="journal article" date="2020" name="Nature">
        <title>Giant virus diversity and host interactions through global metagenomics.</title>
        <authorList>
            <person name="Schulz F."/>
            <person name="Roux S."/>
            <person name="Paez-Espino D."/>
            <person name="Jungbluth S."/>
            <person name="Walsh D.A."/>
            <person name="Denef V.J."/>
            <person name="McMahon K.D."/>
            <person name="Konstantinidis K.T."/>
            <person name="Eloe-Fadrosh E.A."/>
            <person name="Kyrpides N.C."/>
            <person name="Woyke T."/>
        </authorList>
    </citation>
    <scope>NUCLEOTIDE SEQUENCE</scope>
    <source>
        <strain evidence="1">GVMAG-S-1103017-74</strain>
    </source>
</reference>
<sequence>MARAAFHVRCQDNVQLPVPASCAWRDMRAVLDVAGHAPDQGTSVHLPAVPSSVMRRVLDFCGEHAQCRVRTAHLRGLGTGIPHGDAPNDGDDHSDAADAERPAVLMPKALPLTLDLHEWGLPVWTVWWLDALRASELLRVLRAAEVVRFDALYLSACAKVAALHMHIPHEVHCRMYERTDFMGRGASDDPASRAWEDMEFVQYQWTPDPAARSAQPVQRAVHVVSGAPDAQYTEEDFLAEWMDAVSDAAFATIASMT</sequence>
<name>A0A6C0ATH7_9ZZZZ</name>
<protein>
    <submittedName>
        <fullName evidence="1">Uncharacterized protein</fullName>
    </submittedName>
</protein>
<accession>A0A6C0ATH7</accession>
<organism evidence="1">
    <name type="scientific">viral metagenome</name>
    <dbReference type="NCBI Taxonomy" id="1070528"/>
    <lineage>
        <taxon>unclassified sequences</taxon>
        <taxon>metagenomes</taxon>
        <taxon>organismal metagenomes</taxon>
    </lineage>
</organism>
<dbReference type="EMBL" id="MN740864">
    <property type="protein sequence ID" value="QHS83028.1"/>
    <property type="molecule type" value="Genomic_DNA"/>
</dbReference>
<dbReference type="Gene3D" id="3.30.710.10">
    <property type="entry name" value="Potassium Channel Kv1.1, Chain A"/>
    <property type="match status" value="1"/>
</dbReference>
<evidence type="ECO:0000313" key="1">
    <source>
        <dbReference type="EMBL" id="QHS83028.1"/>
    </source>
</evidence>
<dbReference type="InterPro" id="IPR011333">
    <property type="entry name" value="SKP1/BTB/POZ_sf"/>
</dbReference>
<dbReference type="AlphaFoldDB" id="A0A6C0ATH7"/>